<dbReference type="CDD" id="cd05269">
    <property type="entry name" value="TMR_SDR_a"/>
    <property type="match status" value="1"/>
</dbReference>
<dbReference type="InterPro" id="IPR036291">
    <property type="entry name" value="NAD(P)-bd_dom_sf"/>
</dbReference>
<evidence type="ECO:0000313" key="2">
    <source>
        <dbReference type="EMBL" id="CUS05809.1"/>
    </source>
</evidence>
<dbReference type="PANTHER" id="PTHR43162">
    <property type="match status" value="1"/>
</dbReference>
<dbReference type="Gene3D" id="3.40.50.720">
    <property type="entry name" value="NAD(P)-binding Rossmann-like Domain"/>
    <property type="match status" value="1"/>
</dbReference>
<organism evidence="2 3">
    <name type="scientific">Candidatus Promineifilum breve</name>
    <dbReference type="NCBI Taxonomy" id="1806508"/>
    <lineage>
        <taxon>Bacteria</taxon>
        <taxon>Bacillati</taxon>
        <taxon>Chloroflexota</taxon>
        <taxon>Ardenticatenia</taxon>
        <taxon>Candidatus Promineifilales</taxon>
        <taxon>Candidatus Promineifilaceae</taxon>
        <taxon>Candidatus Promineifilum</taxon>
    </lineage>
</organism>
<dbReference type="SUPFAM" id="SSF51735">
    <property type="entry name" value="NAD(P)-binding Rossmann-fold domains"/>
    <property type="match status" value="1"/>
</dbReference>
<keyword evidence="3" id="KW-1185">Reference proteome</keyword>
<dbReference type="RefSeq" id="WP_095045172.1">
    <property type="nucleotide sequence ID" value="NZ_LN890656.1"/>
</dbReference>
<dbReference type="OrthoDB" id="154676at2"/>
<reference evidence="2" key="1">
    <citation type="submission" date="2016-01" db="EMBL/GenBank/DDBJ databases">
        <authorList>
            <person name="Mcilroy J.S."/>
            <person name="Karst M S."/>
            <person name="Albertsen M."/>
        </authorList>
    </citation>
    <scope>NUCLEOTIDE SEQUENCE</scope>
    <source>
        <strain evidence="2">Cfx-K</strain>
    </source>
</reference>
<feature type="domain" description="NmrA-like" evidence="1">
    <location>
        <begin position="2"/>
        <end position="222"/>
    </location>
</feature>
<evidence type="ECO:0000313" key="3">
    <source>
        <dbReference type="Proteomes" id="UP000215027"/>
    </source>
</evidence>
<evidence type="ECO:0000259" key="1">
    <source>
        <dbReference type="Pfam" id="PF05368"/>
    </source>
</evidence>
<dbReference type="AlphaFoldDB" id="A0A160T7Z4"/>
<gene>
    <name evidence="2" type="ORF">CFX0092_B0275</name>
</gene>
<protein>
    <submittedName>
        <fullName evidence="2">NmrA family protein</fullName>
    </submittedName>
</protein>
<name>A0A160T7Z4_9CHLR</name>
<dbReference type="InterPro" id="IPR051604">
    <property type="entry name" value="Ergot_Alk_Oxidoreductase"/>
</dbReference>
<sequence length="286" mass="30881">MSGVILVTGATGNVGREVLRELIARGAAARAAVYNLADAPQGAGGVAEAVRFDFRDPTTFPAAFAGADRLFLMRPPAISNVKRDMQPVIDYAARHGIGHIVFLSLIGVERNPIVPHAKIEKLLRQSGVAWTMLRCGFFMQNLDTTHWADLVEADDIFVPAGGGRTAFIDARDIGAVAARVLTEPGHAHKAYNLTGGEALSYGEVAAIMTEELGRPITYSDPSPLAFARRFRRRGYPGGMVNVMLGIYLTTRLGMAAGISPDVARLLGRPPITMRQYVRDYAATFQK</sequence>
<proteinExistence type="predicted"/>
<dbReference type="EMBL" id="LN890656">
    <property type="protein sequence ID" value="CUS05809.1"/>
    <property type="molecule type" value="Genomic_DNA"/>
</dbReference>
<dbReference type="InterPro" id="IPR008030">
    <property type="entry name" value="NmrA-like"/>
</dbReference>
<dbReference type="KEGG" id="pbf:CFX0092_B0275"/>
<dbReference type="Proteomes" id="UP000215027">
    <property type="component" value="Chromosome II"/>
</dbReference>
<dbReference type="Pfam" id="PF05368">
    <property type="entry name" value="NmrA"/>
    <property type="match status" value="1"/>
</dbReference>
<dbReference type="PANTHER" id="PTHR43162:SF1">
    <property type="entry name" value="PRESTALK A DIFFERENTIATION PROTEIN A"/>
    <property type="match status" value="1"/>
</dbReference>
<dbReference type="Gene3D" id="3.90.25.10">
    <property type="entry name" value="UDP-galactose 4-epimerase, domain 1"/>
    <property type="match status" value="1"/>
</dbReference>
<accession>A0A160T7Z4</accession>